<keyword evidence="2" id="KW-1185">Reference proteome</keyword>
<name>A0A814ETC1_9BILA</name>
<protein>
    <submittedName>
        <fullName evidence="1">Uncharacterized protein</fullName>
    </submittedName>
</protein>
<organism evidence="1 2">
    <name type="scientific">Brachionus calyciflorus</name>
    <dbReference type="NCBI Taxonomy" id="104777"/>
    <lineage>
        <taxon>Eukaryota</taxon>
        <taxon>Metazoa</taxon>
        <taxon>Spiralia</taxon>
        <taxon>Gnathifera</taxon>
        <taxon>Rotifera</taxon>
        <taxon>Eurotatoria</taxon>
        <taxon>Monogononta</taxon>
        <taxon>Pseudotrocha</taxon>
        <taxon>Ploima</taxon>
        <taxon>Brachionidae</taxon>
        <taxon>Brachionus</taxon>
    </lineage>
</organism>
<accession>A0A814ETC1</accession>
<sequence length="195" mass="22638">MRRLFFSLFKKSVKFILALKKCYSAQLTIRKSQSMIELNFNEKISEYMIGNLFKKLRQICSVSLDKSNLKLDGPGKIIEIDESLYAKKRFDEKTVVGVWSSTDKRFNVKEERFHIQTAGHHITKLAVKKNISIRIDNNNGNNDRVLWYTLVLNQIAKFYCPGEDIQKIEDLYRVNCVSDDEIDGDLETAEDADDD</sequence>
<dbReference type="OrthoDB" id="424490at2759"/>
<proteinExistence type="predicted"/>
<dbReference type="Proteomes" id="UP000663879">
    <property type="component" value="Unassembled WGS sequence"/>
</dbReference>
<reference evidence="1" key="1">
    <citation type="submission" date="2021-02" db="EMBL/GenBank/DDBJ databases">
        <authorList>
            <person name="Nowell W R."/>
        </authorList>
    </citation>
    <scope>NUCLEOTIDE SEQUENCE</scope>
    <source>
        <strain evidence="1">Ploen Becks lab</strain>
    </source>
</reference>
<evidence type="ECO:0000313" key="2">
    <source>
        <dbReference type="Proteomes" id="UP000663879"/>
    </source>
</evidence>
<evidence type="ECO:0000313" key="1">
    <source>
        <dbReference type="EMBL" id="CAF0971728.1"/>
    </source>
</evidence>
<gene>
    <name evidence="1" type="ORF">OXX778_LOCUS14953</name>
</gene>
<comment type="caution">
    <text evidence="1">The sequence shown here is derived from an EMBL/GenBank/DDBJ whole genome shotgun (WGS) entry which is preliminary data.</text>
</comment>
<dbReference type="AlphaFoldDB" id="A0A814ETC1"/>
<dbReference type="EMBL" id="CAJNOC010003189">
    <property type="protein sequence ID" value="CAF0971728.1"/>
    <property type="molecule type" value="Genomic_DNA"/>
</dbReference>